<dbReference type="GO" id="GO:0016787">
    <property type="term" value="F:hydrolase activity"/>
    <property type="evidence" value="ECO:0007669"/>
    <property type="project" value="UniProtKB-KW"/>
</dbReference>
<name>A5G1D3_ACICJ</name>
<reference evidence="1 2" key="1">
    <citation type="submission" date="2007-05" db="EMBL/GenBank/DDBJ databases">
        <title>Complete sequence of chromosome of Acidiphilium cryptum JF-5.</title>
        <authorList>
            <consortium name="US DOE Joint Genome Institute"/>
            <person name="Copeland A."/>
            <person name="Lucas S."/>
            <person name="Lapidus A."/>
            <person name="Barry K."/>
            <person name="Detter J.C."/>
            <person name="Glavina del Rio T."/>
            <person name="Hammon N."/>
            <person name="Israni S."/>
            <person name="Dalin E."/>
            <person name="Tice H."/>
            <person name="Pitluck S."/>
            <person name="Sims D."/>
            <person name="Brettin T."/>
            <person name="Bruce D."/>
            <person name="Han C."/>
            <person name="Schmutz J."/>
            <person name="Larimer F."/>
            <person name="Land M."/>
            <person name="Hauser L."/>
            <person name="Kyrpides N."/>
            <person name="Kim E."/>
            <person name="Magnuson T."/>
            <person name="Richardson P."/>
        </authorList>
    </citation>
    <scope>NUCLEOTIDE SEQUENCE [LARGE SCALE GENOMIC DNA]</scope>
    <source>
        <strain evidence="1 2">JF-5</strain>
    </source>
</reference>
<dbReference type="eggNOG" id="COG0637">
    <property type="taxonomic scope" value="Bacteria"/>
</dbReference>
<dbReference type="RefSeq" id="WP_007422352.1">
    <property type="nucleotide sequence ID" value="NC_009484.1"/>
</dbReference>
<dbReference type="EMBL" id="CP000697">
    <property type="protein sequence ID" value="ABQ31665.1"/>
    <property type="molecule type" value="Genomic_DNA"/>
</dbReference>
<keyword evidence="1" id="KW-0378">Hydrolase</keyword>
<evidence type="ECO:0000313" key="1">
    <source>
        <dbReference type="EMBL" id="ABQ31665.1"/>
    </source>
</evidence>
<dbReference type="SFLD" id="SFLDG01129">
    <property type="entry name" value="C1.5:_HAD__Beta-PGM__Phosphata"/>
    <property type="match status" value="1"/>
</dbReference>
<dbReference type="PANTHER" id="PTHR18901:SF38">
    <property type="entry name" value="PSEUDOURIDINE-5'-PHOSPHATASE"/>
    <property type="match status" value="1"/>
</dbReference>
<dbReference type="InterPro" id="IPR006439">
    <property type="entry name" value="HAD-SF_hydro_IA"/>
</dbReference>
<dbReference type="InterPro" id="IPR023214">
    <property type="entry name" value="HAD_sf"/>
</dbReference>
<keyword evidence="2" id="KW-1185">Reference proteome</keyword>
<dbReference type="KEGG" id="acr:Acry_2473"/>
<dbReference type="SFLD" id="SFLDS00003">
    <property type="entry name" value="Haloacid_Dehalogenase"/>
    <property type="match status" value="1"/>
</dbReference>
<dbReference type="InterPro" id="IPR023198">
    <property type="entry name" value="PGP-like_dom2"/>
</dbReference>
<dbReference type="InterPro" id="IPR036412">
    <property type="entry name" value="HAD-like_sf"/>
</dbReference>
<dbReference type="PANTHER" id="PTHR18901">
    <property type="entry name" value="2-DEOXYGLUCOSE-6-PHOSPHATE PHOSPHATASE 2"/>
    <property type="match status" value="1"/>
</dbReference>
<dbReference type="Proteomes" id="UP000000245">
    <property type="component" value="Chromosome"/>
</dbReference>
<dbReference type="STRING" id="349163.Acry_2473"/>
<protein>
    <submittedName>
        <fullName evidence="1">HAD-superfamily hydrolase, subfamily IA, variant 3</fullName>
    </submittedName>
</protein>
<organism evidence="1 2">
    <name type="scientific">Acidiphilium cryptum (strain JF-5)</name>
    <dbReference type="NCBI Taxonomy" id="349163"/>
    <lineage>
        <taxon>Bacteria</taxon>
        <taxon>Pseudomonadati</taxon>
        <taxon>Pseudomonadota</taxon>
        <taxon>Alphaproteobacteria</taxon>
        <taxon>Acetobacterales</taxon>
        <taxon>Acidocellaceae</taxon>
        <taxon>Acidiphilium</taxon>
    </lineage>
</organism>
<gene>
    <name evidence="1" type="ordered locus">Acry_2473</name>
</gene>
<dbReference type="SUPFAM" id="SSF56784">
    <property type="entry name" value="HAD-like"/>
    <property type="match status" value="1"/>
</dbReference>
<dbReference type="HOGENOM" id="CLU_045011_13_2_5"/>
<dbReference type="AlphaFoldDB" id="A5G1D3"/>
<sequence>MKRTFGLVIFDCDGVLIDSERVSAAVIAESMTELGLPVTPEAAMARFVGVSLRAMRPMIEADLGRPLPPDWNAMLVARIVAAMERHAEPIPGAREILEHFDAVGQPWRIASNSADVEMDAKFGRTGWLDLVAGRTFSAPRLFPEGGRPKPAPDVFLAAARSLPAAPETCLVIEDSVTGIAGAIAAGMTCYGFAPHGNGEPLLAAGAERVISGHHELRDLVALAAAIGAKA</sequence>
<dbReference type="NCBIfam" id="TIGR01509">
    <property type="entry name" value="HAD-SF-IA-v3"/>
    <property type="match status" value="1"/>
</dbReference>
<dbReference type="Gene3D" id="1.10.150.240">
    <property type="entry name" value="Putative phosphatase, domain 2"/>
    <property type="match status" value="1"/>
</dbReference>
<dbReference type="Pfam" id="PF00702">
    <property type="entry name" value="Hydrolase"/>
    <property type="match status" value="1"/>
</dbReference>
<evidence type="ECO:0000313" key="2">
    <source>
        <dbReference type="Proteomes" id="UP000000245"/>
    </source>
</evidence>
<proteinExistence type="predicted"/>
<accession>A5G1D3</accession>
<dbReference type="Gene3D" id="3.40.50.1000">
    <property type="entry name" value="HAD superfamily/HAD-like"/>
    <property type="match status" value="1"/>
</dbReference>